<gene>
    <name evidence="1" type="ORF">RPERSI_LOCUS17323</name>
</gene>
<feature type="non-terminal residue" evidence="1">
    <location>
        <position position="1"/>
    </location>
</feature>
<protein>
    <submittedName>
        <fullName evidence="1">26926_t:CDS:1</fullName>
    </submittedName>
</protein>
<sequence length="81" mass="9273">TNENLNFIRDDDNDYNVFGASVINSDSKTNDLDPYIAQRDNTIKSISLEYNPPNENEELVVDIETTGSTIKISTDRKIYRE</sequence>
<organism evidence="1 2">
    <name type="scientific">Racocetra persica</name>
    <dbReference type="NCBI Taxonomy" id="160502"/>
    <lineage>
        <taxon>Eukaryota</taxon>
        <taxon>Fungi</taxon>
        <taxon>Fungi incertae sedis</taxon>
        <taxon>Mucoromycota</taxon>
        <taxon>Glomeromycotina</taxon>
        <taxon>Glomeromycetes</taxon>
        <taxon>Diversisporales</taxon>
        <taxon>Gigasporaceae</taxon>
        <taxon>Racocetra</taxon>
    </lineage>
</organism>
<keyword evidence="2" id="KW-1185">Reference proteome</keyword>
<accession>A0ACA9R6Q6</accession>
<evidence type="ECO:0000313" key="1">
    <source>
        <dbReference type="EMBL" id="CAG8779141.1"/>
    </source>
</evidence>
<proteinExistence type="predicted"/>
<evidence type="ECO:0000313" key="2">
    <source>
        <dbReference type="Proteomes" id="UP000789920"/>
    </source>
</evidence>
<name>A0ACA9R6Q6_9GLOM</name>
<dbReference type="Proteomes" id="UP000789920">
    <property type="component" value="Unassembled WGS sequence"/>
</dbReference>
<comment type="caution">
    <text evidence="1">The sequence shown here is derived from an EMBL/GenBank/DDBJ whole genome shotgun (WGS) entry which is preliminary data.</text>
</comment>
<reference evidence="1" key="1">
    <citation type="submission" date="2021-06" db="EMBL/GenBank/DDBJ databases">
        <authorList>
            <person name="Kallberg Y."/>
            <person name="Tangrot J."/>
            <person name="Rosling A."/>
        </authorList>
    </citation>
    <scope>NUCLEOTIDE SEQUENCE</scope>
    <source>
        <strain evidence="1">MA461A</strain>
    </source>
</reference>
<feature type="non-terminal residue" evidence="1">
    <location>
        <position position="81"/>
    </location>
</feature>
<dbReference type="EMBL" id="CAJVQC010044240">
    <property type="protein sequence ID" value="CAG8779141.1"/>
    <property type="molecule type" value="Genomic_DNA"/>
</dbReference>